<organism evidence="1 2">
    <name type="scientific">Paramuricea clavata</name>
    <name type="common">Red gorgonian</name>
    <name type="synonym">Violescent sea-whip</name>
    <dbReference type="NCBI Taxonomy" id="317549"/>
    <lineage>
        <taxon>Eukaryota</taxon>
        <taxon>Metazoa</taxon>
        <taxon>Cnidaria</taxon>
        <taxon>Anthozoa</taxon>
        <taxon>Octocorallia</taxon>
        <taxon>Malacalcyonacea</taxon>
        <taxon>Plexauridae</taxon>
        <taxon>Paramuricea</taxon>
    </lineage>
</organism>
<gene>
    <name evidence="1" type="ORF">PACLA_8A040381</name>
</gene>
<protein>
    <submittedName>
        <fullName evidence="1">Uncharacterized protein</fullName>
    </submittedName>
</protein>
<sequence>MRNVRTTRAHCYAQDGLDHHYRTIHKHPVTSADIKKAKSLMVEKHSNETLLCLKKLSVNNKSKIGQANESVNYVSSDFEVTFEDILLTLHCRNAQDAAKLFGVYLYHRGLLCSYEKGSNPKIVSVMSVDMNVKFNTWYHKKSDGSCEIIVEAIYKKMLCGYCKVFP</sequence>
<accession>A0A7D9MC93</accession>
<evidence type="ECO:0000313" key="2">
    <source>
        <dbReference type="Proteomes" id="UP001152795"/>
    </source>
</evidence>
<name>A0A7D9MC93_PARCT</name>
<evidence type="ECO:0000313" key="1">
    <source>
        <dbReference type="EMBL" id="CAB4045317.1"/>
    </source>
</evidence>
<proteinExistence type="predicted"/>
<comment type="caution">
    <text evidence="1">The sequence shown here is derived from an EMBL/GenBank/DDBJ whole genome shotgun (WGS) entry which is preliminary data.</text>
</comment>
<keyword evidence="2" id="KW-1185">Reference proteome</keyword>
<dbReference type="Proteomes" id="UP001152795">
    <property type="component" value="Unassembled WGS sequence"/>
</dbReference>
<dbReference type="EMBL" id="CACRXK020038727">
    <property type="protein sequence ID" value="CAB4045317.1"/>
    <property type="molecule type" value="Genomic_DNA"/>
</dbReference>
<dbReference type="AlphaFoldDB" id="A0A7D9MC93"/>
<reference evidence="1" key="1">
    <citation type="submission" date="2020-04" db="EMBL/GenBank/DDBJ databases">
        <authorList>
            <person name="Alioto T."/>
            <person name="Alioto T."/>
            <person name="Gomez Garrido J."/>
        </authorList>
    </citation>
    <scope>NUCLEOTIDE SEQUENCE</scope>
    <source>
        <strain evidence="1">A484AB</strain>
    </source>
</reference>